<protein>
    <recommendedName>
        <fullName evidence="3 13">Fumarylacetoacetase</fullName>
        <ecNumber evidence="3 13">3.7.1.2</ecNumber>
    </recommendedName>
    <alternativeName>
        <fullName evidence="13">Fumarylacetoacetate hydrolase</fullName>
    </alternativeName>
</protein>
<comment type="pathway">
    <text evidence="1 13">Amino-acid degradation; L-phenylalanine degradation; acetoacetate and fumarate from L-phenylalanine: step 6/6.</text>
</comment>
<accession>A0A5N6U3M9</accession>
<keyword evidence="16" id="KW-0413">Isomerase</keyword>
<dbReference type="SUPFAM" id="SSF63433">
    <property type="entry name" value="Fumarylacetoacetate hydrolase, FAH, N-terminal domain"/>
    <property type="match status" value="1"/>
</dbReference>
<dbReference type="OrthoDB" id="9971669at2759"/>
<dbReference type="InterPro" id="IPR005959">
    <property type="entry name" value="Fumarylacetoacetase"/>
</dbReference>
<dbReference type="GO" id="GO:0016853">
    <property type="term" value="F:isomerase activity"/>
    <property type="evidence" value="ECO:0007669"/>
    <property type="project" value="UniProtKB-KW"/>
</dbReference>
<dbReference type="SUPFAM" id="SSF56529">
    <property type="entry name" value="FAH"/>
    <property type="match status" value="1"/>
</dbReference>
<dbReference type="InterPro" id="IPR011234">
    <property type="entry name" value="Fumarylacetoacetase-like_C"/>
</dbReference>
<dbReference type="GO" id="GO:0006572">
    <property type="term" value="P:L-tyrosine catabolic process"/>
    <property type="evidence" value="ECO:0007669"/>
    <property type="project" value="UniProtKB-UniRule"/>
</dbReference>
<feature type="binding site" evidence="12">
    <location>
        <position position="223"/>
    </location>
    <ligand>
        <name>Ca(2+)</name>
        <dbReference type="ChEBI" id="CHEBI:29108"/>
    </ligand>
</feature>
<dbReference type="UniPathway" id="UPA00139">
    <property type="reaction ID" value="UER00341"/>
</dbReference>
<keyword evidence="9 13" id="KW-0585">Phenylalanine catabolism</keyword>
<evidence type="ECO:0000313" key="16">
    <source>
        <dbReference type="EMBL" id="KAE8153039.1"/>
    </source>
</evidence>
<dbReference type="GO" id="GO:1902000">
    <property type="term" value="P:homogentisate catabolic process"/>
    <property type="evidence" value="ECO:0007669"/>
    <property type="project" value="TreeGrafter"/>
</dbReference>
<dbReference type="GO" id="GO:0046872">
    <property type="term" value="F:metal ion binding"/>
    <property type="evidence" value="ECO:0007669"/>
    <property type="project" value="UniProtKB-UniRule"/>
</dbReference>
<evidence type="ECO:0000256" key="11">
    <source>
        <dbReference type="PIRSR" id="PIRSR605959-2"/>
    </source>
</evidence>
<dbReference type="PANTHER" id="PTHR43069:SF2">
    <property type="entry name" value="FUMARYLACETOACETASE"/>
    <property type="match status" value="1"/>
</dbReference>
<feature type="binding site" evidence="11">
    <location>
        <position position="122"/>
    </location>
    <ligand>
        <name>substrate</name>
    </ligand>
</feature>
<dbReference type="GO" id="GO:0006559">
    <property type="term" value="P:L-phenylalanine catabolic process"/>
    <property type="evidence" value="ECO:0007669"/>
    <property type="project" value="UniProtKB-UniRule"/>
</dbReference>
<feature type="binding site" evidence="12">
    <location>
        <position position="120"/>
    </location>
    <ligand>
        <name>Ca(2+)</name>
        <dbReference type="ChEBI" id="CHEBI:29108"/>
    </ligand>
</feature>
<evidence type="ECO:0000256" key="4">
    <source>
        <dbReference type="ARBA" id="ARBA00022723"/>
    </source>
</evidence>
<reference evidence="16 17" key="1">
    <citation type="submission" date="2019-04" db="EMBL/GenBank/DDBJ databases">
        <title>Friends and foes A comparative genomics study of 23 Aspergillus species from section Flavi.</title>
        <authorList>
            <consortium name="DOE Joint Genome Institute"/>
            <person name="Kjaerbolling I."/>
            <person name="Vesth T."/>
            <person name="Frisvad J.C."/>
            <person name="Nybo J.L."/>
            <person name="Theobald S."/>
            <person name="Kildgaard S."/>
            <person name="Isbrandt T."/>
            <person name="Kuo A."/>
            <person name="Sato A."/>
            <person name="Lyhne E.K."/>
            <person name="Kogle M.E."/>
            <person name="Wiebenga A."/>
            <person name="Kun R.S."/>
            <person name="Lubbers R.J."/>
            <person name="Makela M.R."/>
            <person name="Barry K."/>
            <person name="Chovatia M."/>
            <person name="Clum A."/>
            <person name="Daum C."/>
            <person name="Haridas S."/>
            <person name="He G."/>
            <person name="LaButti K."/>
            <person name="Lipzen A."/>
            <person name="Mondo S."/>
            <person name="Riley R."/>
            <person name="Salamov A."/>
            <person name="Simmons B.A."/>
            <person name="Magnuson J.K."/>
            <person name="Henrissat B."/>
            <person name="Mortensen U.H."/>
            <person name="Larsen T.O."/>
            <person name="Devries R.P."/>
            <person name="Grigoriev I.V."/>
            <person name="Machida M."/>
            <person name="Baker S.E."/>
            <person name="Andersen M.R."/>
        </authorList>
    </citation>
    <scope>NUCLEOTIDE SEQUENCE [LARGE SCALE GENOMIC DNA]</scope>
    <source>
        <strain evidence="16 17">IBT 18842</strain>
    </source>
</reference>
<evidence type="ECO:0000256" key="6">
    <source>
        <dbReference type="ARBA" id="ARBA00022837"/>
    </source>
</evidence>
<feature type="binding site" evidence="12">
    <location>
        <position position="223"/>
    </location>
    <ligand>
        <name>Mg(2+)</name>
        <dbReference type="ChEBI" id="CHEBI:18420"/>
    </ligand>
</feature>
<name>A0A5N6U3M9_ASPAV</name>
<evidence type="ECO:0000256" key="10">
    <source>
        <dbReference type="PIRSR" id="PIRSR605959-1"/>
    </source>
</evidence>
<comment type="catalytic activity">
    <reaction evidence="13">
        <text>4-fumarylacetoacetate + H2O = acetoacetate + fumarate + H(+)</text>
        <dbReference type="Rhea" id="RHEA:10244"/>
        <dbReference type="ChEBI" id="CHEBI:13705"/>
        <dbReference type="ChEBI" id="CHEBI:15377"/>
        <dbReference type="ChEBI" id="CHEBI:15378"/>
        <dbReference type="ChEBI" id="CHEBI:18034"/>
        <dbReference type="ChEBI" id="CHEBI:29806"/>
        <dbReference type="EC" id="3.7.1.2"/>
    </reaction>
</comment>
<keyword evidence="8 13" id="KW-0828">Tyrosine catabolism</keyword>
<evidence type="ECO:0000256" key="5">
    <source>
        <dbReference type="ARBA" id="ARBA00022801"/>
    </source>
</evidence>
<dbReference type="InterPro" id="IPR036663">
    <property type="entry name" value="Fumarylacetoacetase_C_sf"/>
</dbReference>
<feature type="binding site" evidence="12">
    <location>
        <position position="189"/>
    </location>
    <ligand>
        <name>Ca(2+)</name>
        <dbReference type="ChEBI" id="CHEBI:29108"/>
    </ligand>
</feature>
<dbReference type="Pfam" id="PF01557">
    <property type="entry name" value="FAA_hydrolase"/>
    <property type="match status" value="1"/>
</dbReference>
<feature type="domain" description="Fumarylacetoacetase-like C-terminal" evidence="14">
    <location>
        <begin position="118"/>
        <end position="409"/>
    </location>
</feature>
<dbReference type="EMBL" id="ML742044">
    <property type="protein sequence ID" value="KAE8153039.1"/>
    <property type="molecule type" value="Genomic_DNA"/>
</dbReference>
<feature type="binding site" evidence="11">
    <location>
        <position position="342"/>
    </location>
    <ligand>
        <name>substrate</name>
    </ligand>
</feature>
<sequence>MGSTAAGSPFTIDNLPYGVISTAGNNSPRCATAYDGDAIELSLLEEDGFFSTVSGLPEGVFNQPNLNLFASSQQAAQAAVRSRLIEFLSGEISQAKKERYFIPLAQVTNHWPMATANFSDFYCSYEHTKNCSDAFGLTIKQNWYCIPSVYNGRTSSLRVSGEPVRRPWGVITGENEQATWSPSKRLDFELEMGVFLSKPLAAGDVLDIKNANEHIFGFVILNDWSARDIQWFEIAPLGPFHSKGFGTSISPWIVTTAALAPAQCPAVIPQDPKPLPHLTWKGEANQATWNIELTAKILRKGKTYDVTTTNLNYLYWTPSQQLTHLTSAGEGLATGDIFGTGTISSDRVNESGEKSGLACLFERVLPKHKLSALEQDGIEYLEDGDEVVMEGWCVNPQSGKWFGFGQCRAEILPALAL</sequence>
<evidence type="ECO:0000259" key="15">
    <source>
        <dbReference type="Pfam" id="PF09298"/>
    </source>
</evidence>
<dbReference type="PANTHER" id="PTHR43069">
    <property type="entry name" value="FUMARYLACETOACETASE"/>
    <property type="match status" value="1"/>
</dbReference>
<comment type="similarity">
    <text evidence="2 13">Belongs to the FAH family.</text>
</comment>
<evidence type="ECO:0000256" key="13">
    <source>
        <dbReference type="RuleBase" id="RU366008"/>
    </source>
</evidence>
<evidence type="ECO:0000259" key="14">
    <source>
        <dbReference type="Pfam" id="PF01557"/>
    </source>
</evidence>
<feature type="active site" description="Proton acceptor" evidence="10">
    <location>
        <position position="127"/>
    </location>
</feature>
<feature type="binding site" evidence="11">
    <location>
        <position position="230"/>
    </location>
    <ligand>
        <name>substrate</name>
    </ligand>
</feature>
<keyword evidence="6 12" id="KW-0106">Calcium</keyword>
<dbReference type="InterPro" id="IPR015377">
    <property type="entry name" value="Fumarylacetoacetase_N"/>
</dbReference>
<evidence type="ECO:0000256" key="7">
    <source>
        <dbReference type="ARBA" id="ARBA00022842"/>
    </source>
</evidence>
<proteinExistence type="inferred from homology"/>
<evidence type="ECO:0000313" key="17">
    <source>
        <dbReference type="Proteomes" id="UP000325780"/>
    </source>
</evidence>
<evidence type="ECO:0000256" key="1">
    <source>
        <dbReference type="ARBA" id="ARBA00004782"/>
    </source>
</evidence>
<feature type="binding site" evidence="12">
    <location>
        <position position="247"/>
    </location>
    <ligand>
        <name>Mg(2+)</name>
        <dbReference type="ChEBI" id="CHEBI:18420"/>
    </ligand>
</feature>
<feature type="domain" description="Fumarylacetoacetase N-terminal" evidence="15">
    <location>
        <begin position="14"/>
        <end position="112"/>
    </location>
</feature>
<dbReference type="GO" id="GO:0004334">
    <property type="term" value="F:fumarylacetoacetase activity"/>
    <property type="evidence" value="ECO:0007669"/>
    <property type="project" value="UniProtKB-UniRule"/>
</dbReference>
<dbReference type="Pfam" id="PF09298">
    <property type="entry name" value="FAA_hydrolase_N"/>
    <property type="match status" value="1"/>
</dbReference>
<organism evidence="16 17">
    <name type="scientific">Aspergillus avenaceus</name>
    <dbReference type="NCBI Taxonomy" id="36643"/>
    <lineage>
        <taxon>Eukaryota</taxon>
        <taxon>Fungi</taxon>
        <taxon>Dikarya</taxon>
        <taxon>Ascomycota</taxon>
        <taxon>Pezizomycotina</taxon>
        <taxon>Eurotiomycetes</taxon>
        <taxon>Eurotiomycetidae</taxon>
        <taxon>Eurotiales</taxon>
        <taxon>Aspergillaceae</taxon>
        <taxon>Aspergillus</taxon>
        <taxon>Aspergillus subgen. Circumdati</taxon>
    </lineage>
</organism>
<evidence type="ECO:0000256" key="12">
    <source>
        <dbReference type="PIRSR" id="PIRSR605959-3"/>
    </source>
</evidence>
<evidence type="ECO:0000256" key="8">
    <source>
        <dbReference type="ARBA" id="ARBA00022878"/>
    </source>
</evidence>
<dbReference type="Gene3D" id="3.90.850.10">
    <property type="entry name" value="Fumarylacetoacetase-like, C-terminal domain"/>
    <property type="match status" value="1"/>
</dbReference>
<evidence type="ECO:0000256" key="3">
    <source>
        <dbReference type="ARBA" id="ARBA00012094"/>
    </source>
</evidence>
<feature type="binding site" evidence="12">
    <location>
        <position position="191"/>
    </location>
    <ligand>
        <name>Ca(2+)</name>
        <dbReference type="ChEBI" id="CHEBI:29108"/>
    </ligand>
</feature>
<evidence type="ECO:0000256" key="2">
    <source>
        <dbReference type="ARBA" id="ARBA00010211"/>
    </source>
</evidence>
<keyword evidence="17" id="KW-1185">Reference proteome</keyword>
<dbReference type="EC" id="3.7.1.2" evidence="3 13"/>
<keyword evidence="4 12" id="KW-0479">Metal-binding</keyword>
<keyword evidence="5 13" id="KW-0378">Hydrolase</keyword>
<evidence type="ECO:0000256" key="9">
    <source>
        <dbReference type="ARBA" id="ARBA00023232"/>
    </source>
</evidence>
<dbReference type="Gene3D" id="2.30.30.230">
    <property type="entry name" value="Fumarylacetoacetase, N-terminal domain"/>
    <property type="match status" value="1"/>
</dbReference>
<keyword evidence="7 12" id="KW-0460">Magnesium</keyword>
<dbReference type="AlphaFoldDB" id="A0A5N6U3M9"/>
<dbReference type="Proteomes" id="UP000325780">
    <property type="component" value="Unassembled WGS sequence"/>
</dbReference>
<gene>
    <name evidence="16" type="ORF">BDV25DRAFT_44981</name>
</gene>
<comment type="cofactor">
    <cofactor evidence="13">
        <name>Mg(2+)</name>
        <dbReference type="ChEBI" id="CHEBI:18420"/>
    </cofactor>
    <cofactor evidence="13">
        <name>Ca(2+)</name>
        <dbReference type="ChEBI" id="CHEBI:29108"/>
    </cofactor>
</comment>
<dbReference type="InterPro" id="IPR036462">
    <property type="entry name" value="Fumarylacetoacetase_N_sf"/>
</dbReference>
<feature type="binding site" evidence="12">
    <location>
        <position position="243"/>
    </location>
    <ligand>
        <name>Mg(2+)</name>
        <dbReference type="ChEBI" id="CHEBI:18420"/>
    </ligand>
</feature>